<reference evidence="1 2" key="1">
    <citation type="submission" date="2022-08" db="EMBL/GenBank/DDBJ databases">
        <title>Reclassification of Massilia species as members of the genera Telluria, Duganella, Pseudoduganella, Mokoshia gen. nov. and Zemynaea gen. nov. using orthogonal and non-orthogonal genome-based approaches.</title>
        <authorList>
            <person name="Bowman J.P."/>
        </authorList>
    </citation>
    <scope>NUCLEOTIDE SEQUENCE [LARGE SCALE GENOMIC DNA]</scope>
    <source>
        <strain evidence="1 2">JCM 31605</strain>
    </source>
</reference>
<evidence type="ECO:0008006" key="3">
    <source>
        <dbReference type="Google" id="ProtNLM"/>
    </source>
</evidence>
<keyword evidence="2" id="KW-1185">Reference proteome</keyword>
<evidence type="ECO:0000313" key="1">
    <source>
        <dbReference type="EMBL" id="MCS0808491.1"/>
    </source>
</evidence>
<sequence length="182" mass="19831">MPHPYDSLAEHLRNALDELQRLQLGASLSKGRVGEILLAHFLGHRLHVSNRGADGIGPDGRKYEYKVSHDDQFNFNFGHARGAGSIPDLVNTHFDGFEGAFCALMNGSRLTKVVYCPCTTLVPYLRAHLATVTGSTFQKVFSPIESFSKLQGAQWLLRAPVNANVAQPVVQADLTASDETAA</sequence>
<comment type="caution">
    <text evidence="1">The sequence shown here is derived from an EMBL/GenBank/DDBJ whole genome shotgun (WGS) entry which is preliminary data.</text>
</comment>
<dbReference type="Proteomes" id="UP001206126">
    <property type="component" value="Unassembled WGS sequence"/>
</dbReference>
<evidence type="ECO:0000313" key="2">
    <source>
        <dbReference type="Proteomes" id="UP001206126"/>
    </source>
</evidence>
<gene>
    <name evidence="1" type="ORF">NX774_11225</name>
</gene>
<name>A0ABT2DDI3_9BURK</name>
<protein>
    <recommendedName>
        <fullName evidence="3">Restriction endonuclease</fullName>
    </recommendedName>
</protein>
<dbReference type="EMBL" id="JANUHB010000002">
    <property type="protein sequence ID" value="MCS0808491.1"/>
    <property type="molecule type" value="Genomic_DNA"/>
</dbReference>
<proteinExistence type="predicted"/>
<dbReference type="RefSeq" id="WP_258822260.1">
    <property type="nucleotide sequence ID" value="NZ_JANUHB010000002.1"/>
</dbReference>
<organism evidence="1 2">
    <name type="scientific">Massilia agilis</name>
    <dbReference type="NCBI Taxonomy" id="1811226"/>
    <lineage>
        <taxon>Bacteria</taxon>
        <taxon>Pseudomonadati</taxon>
        <taxon>Pseudomonadota</taxon>
        <taxon>Betaproteobacteria</taxon>
        <taxon>Burkholderiales</taxon>
        <taxon>Oxalobacteraceae</taxon>
        <taxon>Telluria group</taxon>
        <taxon>Massilia</taxon>
    </lineage>
</organism>
<accession>A0ABT2DDI3</accession>